<dbReference type="PANTHER" id="PTHR43695">
    <property type="entry name" value="PUTATIVE (AFU_ORTHOLOGUE AFUA_2G17250)-RELATED"/>
    <property type="match status" value="1"/>
</dbReference>
<dbReference type="GO" id="GO:0016788">
    <property type="term" value="F:hydrolase activity, acting on ester bonds"/>
    <property type="evidence" value="ECO:0007669"/>
    <property type="project" value="InterPro"/>
</dbReference>
<comment type="caution">
    <text evidence="4">The sequence shown here is derived from an EMBL/GenBank/DDBJ whole genome shotgun (WGS) entry which is preliminary data.</text>
</comment>
<comment type="similarity">
    <text evidence="1">Belongs to the 'GDSL' lipolytic enzyme family.</text>
</comment>
<accession>A0A1G4AMP9</accession>
<reference evidence="4 5" key="1">
    <citation type="submission" date="2016-09" db="EMBL/GenBank/DDBJ databases">
        <authorList>
            <person name="Capua I."/>
            <person name="De Benedictis P."/>
            <person name="Joannis T."/>
            <person name="Lombin L.H."/>
            <person name="Cattoli G."/>
        </authorList>
    </citation>
    <scope>NUCLEOTIDE SEQUENCE [LARGE SCALE GENOMIC DNA]</scope>
    <source>
        <strain evidence="4 5">IMI 309357</strain>
    </source>
</reference>
<dbReference type="STRING" id="1209926.A0A1G4AMP9"/>
<sequence length="290" mass="30641">MRAHLALAAGVLGLVSAIPTDAEAVSKRQSGTTIFLCGDSTTAKGGGGPGTQGWGEFLQYSFPESKAKVDNRALGGRSARSYTREGHFDTVAGLVKSGDWVVIEFGHNDGGNLKPTDDGRTDCFGDGDQTCSTTYKGVAETVLTYPAYLKNAAKKFNAAGAKVIIAAATSDNPWESGTFQYGYDRFFNYAWLAVQQLGGPSQGYYFVPHGAYAAQAMKNLGAKTINANYPNDHTHTSPFLADVVHKAFVLGLRCGTSPLASLTKNSTASLTSTVLGPCINFDSSISPLLR</sequence>
<gene>
    <name evidence="4" type="ORF">CORC01_14324</name>
</gene>
<evidence type="ECO:0000256" key="3">
    <source>
        <dbReference type="SAM" id="SignalP"/>
    </source>
</evidence>
<name>A0A1G4AMP9_9PEZI</name>
<dbReference type="InterPro" id="IPR001087">
    <property type="entry name" value="GDSL"/>
</dbReference>
<dbReference type="RefSeq" id="XP_022467553.1">
    <property type="nucleotide sequence ID" value="XM_022625935.1"/>
</dbReference>
<evidence type="ECO:0000313" key="4">
    <source>
        <dbReference type="EMBL" id="OHE90376.1"/>
    </source>
</evidence>
<protein>
    <submittedName>
        <fullName evidence="4">GDSL-like Lipase/Acylhydrolase</fullName>
    </submittedName>
</protein>
<dbReference type="EMBL" id="MJBS01000270">
    <property type="protein sequence ID" value="OHE90376.1"/>
    <property type="molecule type" value="Genomic_DNA"/>
</dbReference>
<dbReference type="InterPro" id="IPR036514">
    <property type="entry name" value="SGNH_hydro_sf"/>
</dbReference>
<proteinExistence type="inferred from homology"/>
<dbReference type="InterPro" id="IPR037459">
    <property type="entry name" value="RhgT-like"/>
</dbReference>
<feature type="signal peptide" evidence="3">
    <location>
        <begin position="1"/>
        <end position="17"/>
    </location>
</feature>
<dbReference type="OrthoDB" id="2141316at2759"/>
<dbReference type="Gene3D" id="3.40.50.1110">
    <property type="entry name" value="SGNH hydrolase"/>
    <property type="match status" value="1"/>
</dbReference>
<dbReference type="AlphaFoldDB" id="A0A1G4AMP9"/>
<keyword evidence="3" id="KW-0732">Signal</keyword>
<dbReference type="Pfam" id="PF00657">
    <property type="entry name" value="Lipase_GDSL"/>
    <property type="match status" value="1"/>
</dbReference>
<keyword evidence="5" id="KW-1185">Reference proteome</keyword>
<dbReference type="SUPFAM" id="SSF52266">
    <property type="entry name" value="SGNH hydrolase"/>
    <property type="match status" value="1"/>
</dbReference>
<evidence type="ECO:0000313" key="5">
    <source>
        <dbReference type="Proteomes" id="UP000176998"/>
    </source>
</evidence>
<dbReference type="Proteomes" id="UP000176998">
    <property type="component" value="Unassembled WGS sequence"/>
</dbReference>
<evidence type="ECO:0000256" key="2">
    <source>
        <dbReference type="ARBA" id="ARBA00022801"/>
    </source>
</evidence>
<dbReference type="GeneID" id="34567445"/>
<feature type="chain" id="PRO_5009601913" evidence="3">
    <location>
        <begin position="18"/>
        <end position="290"/>
    </location>
</feature>
<keyword evidence="2 4" id="KW-0378">Hydrolase</keyword>
<evidence type="ECO:0000256" key="1">
    <source>
        <dbReference type="ARBA" id="ARBA00008668"/>
    </source>
</evidence>
<dbReference type="PANTHER" id="PTHR43695:SF1">
    <property type="entry name" value="RHAMNOGALACTURONAN ACETYLESTERASE"/>
    <property type="match status" value="1"/>
</dbReference>
<organism evidence="4 5">
    <name type="scientific">Colletotrichum orchidophilum</name>
    <dbReference type="NCBI Taxonomy" id="1209926"/>
    <lineage>
        <taxon>Eukaryota</taxon>
        <taxon>Fungi</taxon>
        <taxon>Dikarya</taxon>
        <taxon>Ascomycota</taxon>
        <taxon>Pezizomycotina</taxon>
        <taxon>Sordariomycetes</taxon>
        <taxon>Hypocreomycetidae</taxon>
        <taxon>Glomerellales</taxon>
        <taxon>Glomerellaceae</taxon>
        <taxon>Colletotrichum</taxon>
    </lineage>
</organism>